<reference evidence="4 5" key="1">
    <citation type="submission" date="2009-01" db="EMBL/GenBank/DDBJ databases">
        <authorList>
            <person name="Fulton L."/>
            <person name="Clifton S."/>
            <person name="Fulton B."/>
            <person name="Xu J."/>
            <person name="Minx P."/>
            <person name="Pepin K.H."/>
            <person name="Johnson M."/>
            <person name="Bhonagiri V."/>
            <person name="Nash W.E."/>
            <person name="Mardis E.R."/>
            <person name="Wilson R.K."/>
        </authorList>
    </citation>
    <scope>NUCLEOTIDE SEQUENCE [LARGE SCALE GENOMIC DNA]</scope>
    <source>
        <strain evidence="4 5">DSM 5476</strain>
    </source>
</reference>
<keyword evidence="1 4" id="KW-0808">Transferase</keyword>
<accession>C0E9I7</accession>
<comment type="caution">
    <text evidence="4">The sequence shown here is derived from an EMBL/GenBank/DDBJ whole genome shotgun (WGS) entry which is preliminary data.</text>
</comment>
<evidence type="ECO:0000259" key="3">
    <source>
        <dbReference type="PROSITE" id="PS51186"/>
    </source>
</evidence>
<dbReference type="STRING" id="537013.CLOSTMETH_00486"/>
<evidence type="ECO:0000256" key="2">
    <source>
        <dbReference type="ARBA" id="ARBA00023315"/>
    </source>
</evidence>
<dbReference type="InterPro" id="IPR050832">
    <property type="entry name" value="Bact_Acetyltransf"/>
</dbReference>
<keyword evidence="2" id="KW-0012">Acyltransferase</keyword>
<sequence length="153" mass="17550">MKFQLVETGVEHPDFVELVHQLDEYYYMRFRDIVLNYQQHHDLSTMKCGVVAYVDGQPAACGALKVYNETSVEMKRIFVRSEFRRQGLASQIMKTLEKLAIEQGFAYAVLETGAEMKDAIRFYQKIGYEVIPNFGSFIGDDVCICFGKPLLAQ</sequence>
<proteinExistence type="predicted"/>
<name>C0E9I7_9FIRM</name>
<dbReference type="Gene3D" id="3.40.630.30">
    <property type="match status" value="1"/>
</dbReference>
<feature type="domain" description="N-acetyltransferase" evidence="3">
    <location>
        <begin position="1"/>
        <end position="151"/>
    </location>
</feature>
<protein>
    <submittedName>
        <fullName evidence="4">Acetyltransferase, GNAT family</fullName>
    </submittedName>
</protein>
<dbReference type="InterPro" id="IPR000182">
    <property type="entry name" value="GNAT_dom"/>
</dbReference>
<reference evidence="4 5" key="2">
    <citation type="submission" date="2009-02" db="EMBL/GenBank/DDBJ databases">
        <title>Draft genome sequence of Clostridium methylpentosum (DSM 5476).</title>
        <authorList>
            <person name="Sudarsanam P."/>
            <person name="Ley R."/>
            <person name="Guruge J."/>
            <person name="Turnbaugh P.J."/>
            <person name="Mahowald M."/>
            <person name="Liep D."/>
            <person name="Gordon J."/>
        </authorList>
    </citation>
    <scope>NUCLEOTIDE SEQUENCE [LARGE SCALE GENOMIC DNA]</scope>
    <source>
        <strain evidence="4 5">DSM 5476</strain>
    </source>
</reference>
<dbReference type="eggNOG" id="COG0456">
    <property type="taxonomic scope" value="Bacteria"/>
</dbReference>
<organism evidence="4 5">
    <name type="scientific">[Clostridium] methylpentosum DSM 5476</name>
    <dbReference type="NCBI Taxonomy" id="537013"/>
    <lineage>
        <taxon>Bacteria</taxon>
        <taxon>Bacillati</taxon>
        <taxon>Bacillota</taxon>
        <taxon>Clostridia</taxon>
        <taxon>Eubacteriales</taxon>
        <taxon>Oscillospiraceae</taxon>
        <taxon>Oscillospiraceae incertae sedis</taxon>
    </lineage>
</organism>
<dbReference type="InterPro" id="IPR016181">
    <property type="entry name" value="Acyl_CoA_acyltransferase"/>
</dbReference>
<gene>
    <name evidence="4" type="ORF">CLOSTMETH_00486</name>
</gene>
<dbReference type="HOGENOM" id="CLU_013985_11_8_9"/>
<dbReference type="PANTHER" id="PTHR43877">
    <property type="entry name" value="AMINOALKYLPHOSPHONATE N-ACETYLTRANSFERASE-RELATED-RELATED"/>
    <property type="match status" value="1"/>
</dbReference>
<dbReference type="SUPFAM" id="SSF55729">
    <property type="entry name" value="Acyl-CoA N-acyltransferases (Nat)"/>
    <property type="match status" value="1"/>
</dbReference>
<dbReference type="EMBL" id="ACEC01000020">
    <property type="protein sequence ID" value="EEG31897.1"/>
    <property type="molecule type" value="Genomic_DNA"/>
</dbReference>
<dbReference type="Pfam" id="PF00583">
    <property type="entry name" value="Acetyltransf_1"/>
    <property type="match status" value="1"/>
</dbReference>
<dbReference type="GO" id="GO:0016747">
    <property type="term" value="F:acyltransferase activity, transferring groups other than amino-acyl groups"/>
    <property type="evidence" value="ECO:0007669"/>
    <property type="project" value="InterPro"/>
</dbReference>
<dbReference type="Proteomes" id="UP000003340">
    <property type="component" value="Unassembled WGS sequence"/>
</dbReference>
<dbReference type="AlphaFoldDB" id="C0E9I7"/>
<evidence type="ECO:0000256" key="1">
    <source>
        <dbReference type="ARBA" id="ARBA00022679"/>
    </source>
</evidence>
<dbReference type="PANTHER" id="PTHR43877:SF2">
    <property type="entry name" value="AMINOALKYLPHOSPHONATE N-ACETYLTRANSFERASE-RELATED"/>
    <property type="match status" value="1"/>
</dbReference>
<keyword evidence="5" id="KW-1185">Reference proteome</keyword>
<evidence type="ECO:0000313" key="4">
    <source>
        <dbReference type="EMBL" id="EEG31897.1"/>
    </source>
</evidence>
<evidence type="ECO:0000313" key="5">
    <source>
        <dbReference type="Proteomes" id="UP000003340"/>
    </source>
</evidence>
<dbReference type="PROSITE" id="PS51186">
    <property type="entry name" value="GNAT"/>
    <property type="match status" value="1"/>
</dbReference>
<dbReference type="CDD" id="cd04301">
    <property type="entry name" value="NAT_SF"/>
    <property type="match status" value="1"/>
</dbReference>